<dbReference type="Proteomes" id="UP000660611">
    <property type="component" value="Unassembled WGS sequence"/>
</dbReference>
<dbReference type="AlphaFoldDB" id="A0A919PIE4"/>
<comment type="similarity">
    <text evidence="2">Belongs to the DivIVA family.</text>
</comment>
<dbReference type="EMBL" id="BONQ01000033">
    <property type="protein sequence ID" value="GIG44254.1"/>
    <property type="molecule type" value="Genomic_DNA"/>
</dbReference>
<dbReference type="InterPro" id="IPR019933">
    <property type="entry name" value="DivIVA_domain"/>
</dbReference>
<dbReference type="GO" id="GO:0005737">
    <property type="term" value="C:cytoplasm"/>
    <property type="evidence" value="ECO:0007669"/>
    <property type="project" value="UniProtKB-SubCell"/>
</dbReference>
<dbReference type="PANTHER" id="PTHR35794">
    <property type="entry name" value="CELL DIVISION PROTEIN DIVIVA"/>
    <property type="match status" value="1"/>
</dbReference>
<evidence type="ECO:0000256" key="5">
    <source>
        <dbReference type="ARBA" id="ARBA00022618"/>
    </source>
</evidence>
<evidence type="ECO:0000256" key="1">
    <source>
        <dbReference type="ARBA" id="ARBA00004496"/>
    </source>
</evidence>
<evidence type="ECO:0000256" key="3">
    <source>
        <dbReference type="ARBA" id="ARBA00018787"/>
    </source>
</evidence>
<comment type="caution">
    <text evidence="9">The sequence shown here is derived from an EMBL/GenBank/DDBJ whole genome shotgun (WGS) entry which is preliminary data.</text>
</comment>
<name>A0A919PIE4_9ACTN</name>
<evidence type="ECO:0000256" key="6">
    <source>
        <dbReference type="ARBA" id="ARBA00023054"/>
    </source>
</evidence>
<keyword evidence="6" id="KW-0175">Coiled coil</keyword>
<evidence type="ECO:0000313" key="10">
    <source>
        <dbReference type="Proteomes" id="UP000660611"/>
    </source>
</evidence>
<dbReference type="RefSeq" id="WP_203846089.1">
    <property type="nucleotide sequence ID" value="NZ_BAAAVW010000001.1"/>
</dbReference>
<dbReference type="PANTHER" id="PTHR35794:SF2">
    <property type="entry name" value="CELL DIVISION PROTEIN DIVIVA"/>
    <property type="match status" value="1"/>
</dbReference>
<dbReference type="Pfam" id="PF05103">
    <property type="entry name" value="DivIVA"/>
    <property type="match status" value="1"/>
</dbReference>
<protein>
    <recommendedName>
        <fullName evidence="3">Cell wall synthesis protein Wag31</fullName>
    </recommendedName>
    <alternativeName>
        <fullName evidence="8">Antigen 84</fullName>
    </alternativeName>
</protein>
<evidence type="ECO:0000256" key="2">
    <source>
        <dbReference type="ARBA" id="ARBA00009008"/>
    </source>
</evidence>
<evidence type="ECO:0000256" key="4">
    <source>
        <dbReference type="ARBA" id="ARBA00022490"/>
    </source>
</evidence>
<dbReference type="NCBIfam" id="TIGR03544">
    <property type="entry name" value="DivI1A_domain"/>
    <property type="match status" value="1"/>
</dbReference>
<sequence length="91" mass="9850">MMLTPADVQAVRFTKAAFGKRGYDEDEVDAFLDVVAQALTAMHDELSMLRGAPSPDTSFGTSTAAETAMLAELDRIKQRLTRLEEAAVISS</sequence>
<dbReference type="Gene3D" id="6.10.250.660">
    <property type="match status" value="1"/>
</dbReference>
<reference evidence="9" key="1">
    <citation type="submission" date="2021-01" db="EMBL/GenBank/DDBJ databases">
        <title>Whole genome shotgun sequence of Dactylosporangium siamense NBRC 106093.</title>
        <authorList>
            <person name="Komaki H."/>
            <person name="Tamura T."/>
        </authorList>
    </citation>
    <scope>NUCLEOTIDE SEQUENCE</scope>
    <source>
        <strain evidence="9">NBRC 106093</strain>
    </source>
</reference>
<accession>A0A919PIE4</accession>
<evidence type="ECO:0000313" key="9">
    <source>
        <dbReference type="EMBL" id="GIG44254.1"/>
    </source>
</evidence>
<dbReference type="GO" id="GO:0051301">
    <property type="term" value="P:cell division"/>
    <property type="evidence" value="ECO:0007669"/>
    <property type="project" value="UniProtKB-KW"/>
</dbReference>
<evidence type="ECO:0000256" key="7">
    <source>
        <dbReference type="ARBA" id="ARBA00023306"/>
    </source>
</evidence>
<keyword evidence="5" id="KW-0132">Cell division</keyword>
<evidence type="ECO:0000256" key="8">
    <source>
        <dbReference type="ARBA" id="ARBA00031737"/>
    </source>
</evidence>
<gene>
    <name evidence="9" type="ORF">Dsi01nite_022950</name>
</gene>
<organism evidence="9 10">
    <name type="scientific">Dactylosporangium siamense</name>
    <dbReference type="NCBI Taxonomy" id="685454"/>
    <lineage>
        <taxon>Bacteria</taxon>
        <taxon>Bacillati</taxon>
        <taxon>Actinomycetota</taxon>
        <taxon>Actinomycetes</taxon>
        <taxon>Micromonosporales</taxon>
        <taxon>Micromonosporaceae</taxon>
        <taxon>Dactylosporangium</taxon>
    </lineage>
</organism>
<comment type="subcellular location">
    <subcellularLocation>
        <location evidence="1">Cytoplasm</location>
    </subcellularLocation>
</comment>
<keyword evidence="7" id="KW-0131">Cell cycle</keyword>
<proteinExistence type="inferred from homology"/>
<keyword evidence="4" id="KW-0963">Cytoplasm</keyword>
<dbReference type="InterPro" id="IPR007793">
    <property type="entry name" value="DivIVA_fam"/>
</dbReference>
<keyword evidence="10" id="KW-1185">Reference proteome</keyword>